<comment type="caution">
    <text evidence="1">The sequence shown here is derived from an EMBL/GenBank/DDBJ whole genome shotgun (WGS) entry which is preliminary data.</text>
</comment>
<dbReference type="AlphaFoldDB" id="A0A834TDP7"/>
<keyword evidence="2" id="KW-1185">Reference proteome</keyword>
<protein>
    <submittedName>
        <fullName evidence="1">Uncharacterized protein</fullName>
    </submittedName>
</protein>
<dbReference type="Proteomes" id="UP000634136">
    <property type="component" value="Unassembled WGS sequence"/>
</dbReference>
<gene>
    <name evidence="1" type="ORF">G2W53_024811</name>
</gene>
<evidence type="ECO:0000313" key="1">
    <source>
        <dbReference type="EMBL" id="KAF7819356.1"/>
    </source>
</evidence>
<dbReference type="EMBL" id="JAAIUW010000008">
    <property type="protein sequence ID" value="KAF7819356.1"/>
    <property type="molecule type" value="Genomic_DNA"/>
</dbReference>
<name>A0A834TDP7_9FABA</name>
<reference evidence="1" key="1">
    <citation type="submission" date="2020-09" db="EMBL/GenBank/DDBJ databases">
        <title>Genome-Enabled Discovery of Anthraquinone Biosynthesis in Senna tora.</title>
        <authorList>
            <person name="Kang S.-H."/>
            <person name="Pandey R.P."/>
            <person name="Lee C.-M."/>
            <person name="Sim J.-S."/>
            <person name="Jeong J.-T."/>
            <person name="Choi B.-S."/>
            <person name="Jung M."/>
            <person name="Ginzburg D."/>
            <person name="Zhao K."/>
            <person name="Won S.Y."/>
            <person name="Oh T.-J."/>
            <person name="Yu Y."/>
            <person name="Kim N.-H."/>
            <person name="Lee O.R."/>
            <person name="Lee T.-H."/>
            <person name="Bashyal P."/>
            <person name="Kim T.-S."/>
            <person name="Lee W.-H."/>
            <person name="Kawkins C."/>
            <person name="Kim C.-K."/>
            <person name="Kim J.S."/>
            <person name="Ahn B.O."/>
            <person name="Rhee S.Y."/>
            <person name="Sohng J.K."/>
        </authorList>
    </citation>
    <scope>NUCLEOTIDE SEQUENCE</scope>
    <source>
        <tissue evidence="1">Leaf</tissue>
    </source>
</reference>
<proteinExistence type="predicted"/>
<organism evidence="1 2">
    <name type="scientific">Senna tora</name>
    <dbReference type="NCBI Taxonomy" id="362788"/>
    <lineage>
        <taxon>Eukaryota</taxon>
        <taxon>Viridiplantae</taxon>
        <taxon>Streptophyta</taxon>
        <taxon>Embryophyta</taxon>
        <taxon>Tracheophyta</taxon>
        <taxon>Spermatophyta</taxon>
        <taxon>Magnoliopsida</taxon>
        <taxon>eudicotyledons</taxon>
        <taxon>Gunneridae</taxon>
        <taxon>Pentapetalae</taxon>
        <taxon>rosids</taxon>
        <taxon>fabids</taxon>
        <taxon>Fabales</taxon>
        <taxon>Fabaceae</taxon>
        <taxon>Caesalpinioideae</taxon>
        <taxon>Cassia clade</taxon>
        <taxon>Senna</taxon>
    </lineage>
</organism>
<evidence type="ECO:0000313" key="2">
    <source>
        <dbReference type="Proteomes" id="UP000634136"/>
    </source>
</evidence>
<sequence>MDKIEIISDPMGLEIWSFPYSGLQREHDLQGQLHGTQSDRNTGIG</sequence>
<accession>A0A834TDP7</accession>